<evidence type="ECO:0000313" key="2">
    <source>
        <dbReference type="EMBL" id="KAK2609270.1"/>
    </source>
</evidence>
<keyword evidence="3" id="KW-1185">Reference proteome</keyword>
<feature type="region of interest" description="Disordered" evidence="1">
    <location>
        <begin position="1"/>
        <end position="38"/>
    </location>
</feature>
<gene>
    <name evidence="2" type="ORF">QQS21_002205</name>
</gene>
<dbReference type="AlphaFoldDB" id="A0AAJ0CVP1"/>
<sequence length="377" mass="41262">MVSKTPAPKKKVSHKPTSTRHQSPPSASPDGPNATQSQKDQQVLLNIFSDAFASLLSSNRFPTLLQEIKQALFNREFGAAFANEEYLEVYAARWSPTRALCYAAVVLGIQDYTNQTLLLPEGDGAEPPPAGEGAAQAEEPAADVDADEGLGSKPNQRLKMLCLGGCAAEHVAFASYLQHTNSKGSLSLVDSGPWTLVCSVLQNQLTTPPPLSKYASIAAKAANRRLVAEDQLSYSFIQADVLGLAEARLAEIVGSQPLLVTLMFTLNELYTDGGIGKTTKLLRNLGKVLPSGSLLLVVDSPGSYSEAAVGKEKKKYPMQWLLSHTLLESKVPEYTWEQLESRDSIWFRLPDGLSYPIQLENMRYQMHLYRIHQNKTL</sequence>
<proteinExistence type="predicted"/>
<feature type="region of interest" description="Disordered" evidence="1">
    <location>
        <begin position="118"/>
        <end position="149"/>
    </location>
</feature>
<dbReference type="Pfam" id="PF11312">
    <property type="entry name" value="Methyltransf_34"/>
    <property type="match status" value="1"/>
</dbReference>
<dbReference type="EMBL" id="JASWJB010000025">
    <property type="protein sequence ID" value="KAK2609270.1"/>
    <property type="molecule type" value="Genomic_DNA"/>
</dbReference>
<dbReference type="InterPro" id="IPR021463">
    <property type="entry name" value="Methyltransf_34"/>
</dbReference>
<protein>
    <recommendedName>
        <fullName evidence="4">25S rRNA (Uridine(2843)-N(3))-methyltransferase</fullName>
    </recommendedName>
</protein>
<organism evidence="2 3">
    <name type="scientific">Conoideocrella luteorostrata</name>
    <dbReference type="NCBI Taxonomy" id="1105319"/>
    <lineage>
        <taxon>Eukaryota</taxon>
        <taxon>Fungi</taxon>
        <taxon>Dikarya</taxon>
        <taxon>Ascomycota</taxon>
        <taxon>Pezizomycotina</taxon>
        <taxon>Sordariomycetes</taxon>
        <taxon>Hypocreomycetidae</taxon>
        <taxon>Hypocreales</taxon>
        <taxon>Clavicipitaceae</taxon>
        <taxon>Conoideocrella</taxon>
    </lineage>
</organism>
<evidence type="ECO:0000256" key="1">
    <source>
        <dbReference type="SAM" id="MobiDB-lite"/>
    </source>
</evidence>
<comment type="caution">
    <text evidence="2">The sequence shown here is derived from an EMBL/GenBank/DDBJ whole genome shotgun (WGS) entry which is preliminary data.</text>
</comment>
<reference evidence="2" key="1">
    <citation type="submission" date="2023-06" db="EMBL/GenBank/DDBJ databases">
        <title>Conoideocrella luteorostrata (Hypocreales: Clavicipitaceae), a potential biocontrol fungus for elongate hemlock scale in United States Christmas tree production areas.</title>
        <authorList>
            <person name="Barrett H."/>
            <person name="Lovett B."/>
            <person name="Macias A.M."/>
            <person name="Stajich J.E."/>
            <person name="Kasson M.T."/>
        </authorList>
    </citation>
    <scope>NUCLEOTIDE SEQUENCE</scope>
    <source>
        <strain evidence="2">ARSEF 14590</strain>
    </source>
</reference>
<evidence type="ECO:0008006" key="4">
    <source>
        <dbReference type="Google" id="ProtNLM"/>
    </source>
</evidence>
<name>A0AAJ0CVP1_9HYPO</name>
<dbReference type="Proteomes" id="UP001251528">
    <property type="component" value="Unassembled WGS sequence"/>
</dbReference>
<evidence type="ECO:0000313" key="3">
    <source>
        <dbReference type="Proteomes" id="UP001251528"/>
    </source>
</evidence>
<feature type="compositionally biased region" description="Basic residues" evidence="1">
    <location>
        <begin position="7"/>
        <end position="18"/>
    </location>
</feature>
<accession>A0AAJ0CVP1</accession>